<feature type="region of interest" description="Disordered" evidence="1">
    <location>
        <begin position="390"/>
        <end position="413"/>
    </location>
</feature>
<organism evidence="2 3">
    <name type="scientific">Kuraishia capsulata CBS 1993</name>
    <dbReference type="NCBI Taxonomy" id="1382522"/>
    <lineage>
        <taxon>Eukaryota</taxon>
        <taxon>Fungi</taxon>
        <taxon>Dikarya</taxon>
        <taxon>Ascomycota</taxon>
        <taxon>Saccharomycotina</taxon>
        <taxon>Pichiomycetes</taxon>
        <taxon>Pichiales</taxon>
        <taxon>Pichiaceae</taxon>
        <taxon>Kuraishia</taxon>
    </lineage>
</organism>
<reference evidence="2" key="1">
    <citation type="submission" date="2013-12" db="EMBL/GenBank/DDBJ databases">
        <authorList>
            <person name="Genoscope - CEA"/>
        </authorList>
    </citation>
    <scope>NUCLEOTIDE SEQUENCE</scope>
    <source>
        <strain evidence="2">CBS 1993</strain>
    </source>
</reference>
<protein>
    <recommendedName>
        <fullName evidence="4">Transcription factor domain-containing protein</fullName>
    </recommendedName>
</protein>
<dbReference type="AlphaFoldDB" id="W6MY30"/>
<proteinExistence type="predicted"/>
<dbReference type="GeneID" id="34523289"/>
<dbReference type="Proteomes" id="UP000019384">
    <property type="component" value="Unassembled WGS sequence"/>
</dbReference>
<sequence length="480" mass="55141">MSKFVLKMMDISSQEPIPVLTSVFPHYYSFSLGNEAEVLNSLLESMASAMSMNFESAWLWHFHSVMPLPENSRLRWSVYLWDKVLCSILDKPCLDIKPPSMFTSDGFDKRGIVDMPCISILCQLSLVAQDVISQHRLATSARKKCLDVCGSIQQDIVRIFNVDFKCGEVDITSKIDSNLELQFLFYPIVFLMVLKVVLMLQELDSVTDTKIWNDFNSSLRYVIQLLKWSDSGICKIWKYWAFKMLTFHIHQFLKSSKSVKNFVKLSSSLTDDTESEYESDLELGNINMTNDFVVSSVYFSLETSLEKLNRLSSPNEDLKMLCLFYNFGKFTLLTCYNHDISSLMQKPPKIISVLDRQQRGKNHDGDFDPRLTHSHIHKIFESRSSMSMSVNNTNVSRSSHSQSVGSASHSVSGSESHLVNWNEEERLSQQLTQLVQSETQRERTVSTPATSNYSMVTQEYQVLHQQPTFPFTYHYPPPPF</sequence>
<evidence type="ECO:0008006" key="4">
    <source>
        <dbReference type="Google" id="ProtNLM"/>
    </source>
</evidence>
<name>W6MY30_9ASCO</name>
<evidence type="ECO:0000313" key="2">
    <source>
        <dbReference type="EMBL" id="CDK29920.1"/>
    </source>
</evidence>
<evidence type="ECO:0000313" key="3">
    <source>
        <dbReference type="Proteomes" id="UP000019384"/>
    </source>
</evidence>
<dbReference type="HOGENOM" id="CLU_568655_0_0_1"/>
<dbReference type="RefSeq" id="XP_022461901.1">
    <property type="nucleotide sequence ID" value="XM_022603863.1"/>
</dbReference>
<keyword evidence="3" id="KW-1185">Reference proteome</keyword>
<reference evidence="2" key="2">
    <citation type="submission" date="2014-02" db="EMBL/GenBank/DDBJ databases">
        <title>Complete DNA sequence of /Kuraishia capsulata/ illustrates novel genomic features among budding yeasts (/Saccharomycotina/).</title>
        <authorList>
            <person name="Morales L."/>
            <person name="Noel B."/>
            <person name="Porcel B."/>
            <person name="Marcet-Houben M."/>
            <person name="Hullo M-F."/>
            <person name="Sacerdot C."/>
            <person name="Tekaia F."/>
            <person name="Leh-Louis V."/>
            <person name="Despons L."/>
            <person name="Khanna V."/>
            <person name="Aury J-M."/>
            <person name="Barbe V."/>
            <person name="Couloux A."/>
            <person name="Labadie K."/>
            <person name="Pelletier E."/>
            <person name="Souciet J-L."/>
            <person name="Boekhout T."/>
            <person name="Gabaldon T."/>
            <person name="Wincker P."/>
            <person name="Dujon B."/>
        </authorList>
    </citation>
    <scope>NUCLEOTIDE SEQUENCE</scope>
    <source>
        <strain evidence="2">CBS 1993</strain>
    </source>
</reference>
<dbReference type="EMBL" id="HG793131">
    <property type="protein sequence ID" value="CDK29920.1"/>
    <property type="molecule type" value="Genomic_DNA"/>
</dbReference>
<gene>
    <name evidence="2" type="ORF">KUCA_T00005914001</name>
</gene>
<accession>W6MY30</accession>
<evidence type="ECO:0000256" key="1">
    <source>
        <dbReference type="SAM" id="MobiDB-lite"/>
    </source>
</evidence>